<keyword evidence="6" id="KW-1185">Reference proteome</keyword>
<dbReference type="PANTHER" id="PTHR43537:SF24">
    <property type="entry name" value="GLUCONATE OPERON TRANSCRIPTIONAL REPRESSOR"/>
    <property type="match status" value="1"/>
</dbReference>
<dbReference type="Pfam" id="PF07729">
    <property type="entry name" value="FCD"/>
    <property type="match status" value="1"/>
</dbReference>
<proteinExistence type="predicted"/>
<dbReference type="SMART" id="SM00345">
    <property type="entry name" value="HTH_GNTR"/>
    <property type="match status" value="1"/>
</dbReference>
<dbReference type="EMBL" id="JAMZFT010000002">
    <property type="protein sequence ID" value="MCP1336763.1"/>
    <property type="molecule type" value="Genomic_DNA"/>
</dbReference>
<dbReference type="CDD" id="cd07377">
    <property type="entry name" value="WHTH_GntR"/>
    <property type="match status" value="1"/>
</dbReference>
<dbReference type="InterPro" id="IPR036388">
    <property type="entry name" value="WH-like_DNA-bd_sf"/>
</dbReference>
<dbReference type="GO" id="GO:0003700">
    <property type="term" value="F:DNA-binding transcription factor activity"/>
    <property type="evidence" value="ECO:0007669"/>
    <property type="project" value="InterPro"/>
</dbReference>
<keyword evidence="2" id="KW-0238">DNA-binding</keyword>
<organism evidence="5 6">
    <name type="scientific">Futiania mangrovi</name>
    <dbReference type="NCBI Taxonomy" id="2959716"/>
    <lineage>
        <taxon>Bacteria</taxon>
        <taxon>Pseudomonadati</taxon>
        <taxon>Pseudomonadota</taxon>
        <taxon>Alphaproteobacteria</taxon>
        <taxon>Futianiales</taxon>
        <taxon>Futianiaceae</taxon>
        <taxon>Futiania</taxon>
    </lineage>
</organism>
<dbReference type="GO" id="GO:0003677">
    <property type="term" value="F:DNA binding"/>
    <property type="evidence" value="ECO:0007669"/>
    <property type="project" value="UniProtKB-KW"/>
</dbReference>
<keyword evidence="1" id="KW-0805">Transcription regulation</keyword>
<dbReference type="SUPFAM" id="SSF48008">
    <property type="entry name" value="GntR ligand-binding domain-like"/>
    <property type="match status" value="1"/>
</dbReference>
<evidence type="ECO:0000256" key="1">
    <source>
        <dbReference type="ARBA" id="ARBA00023015"/>
    </source>
</evidence>
<dbReference type="SMART" id="SM00895">
    <property type="entry name" value="FCD"/>
    <property type="match status" value="1"/>
</dbReference>
<reference evidence="5" key="1">
    <citation type="submission" date="2022-06" db="EMBL/GenBank/DDBJ databases">
        <title>Isolation and Genomics of Futiania mangrovii gen. nov., sp. nov., a Rare and Metabolically-versatile member in the Class Alphaproteobacteria.</title>
        <authorList>
            <person name="Liu L."/>
            <person name="Huang W.-C."/>
            <person name="Pan J."/>
            <person name="Li J."/>
            <person name="Huang Y."/>
            <person name="Du H."/>
            <person name="Liu Y."/>
            <person name="Li M."/>
        </authorList>
    </citation>
    <scope>NUCLEOTIDE SEQUENCE</scope>
    <source>
        <strain evidence="5">FT118</strain>
    </source>
</reference>
<dbReference type="PRINTS" id="PR00035">
    <property type="entry name" value="HTHGNTR"/>
</dbReference>
<keyword evidence="3" id="KW-0804">Transcription</keyword>
<sequence>MGAEPKHGHAAARAYAEIKAGILRNRWPDGAHLREQELAETLGVSRTPVRDALRRLASEGLVEIETHVGCRVRGWKPADIDEIFGLRTELEGYAARRAATRLDPHALGELEDLCKRMEDILRTDVNDPATRDRIAPLNERFHAIILEAAQNSRLAGLVRQVVSIPLVLRTFARYEPAEITRSMAQHRELLEAFRAREPGWAEAVMRAHIHAGHAVMKRAVAAAADAAAEAPVAD</sequence>
<evidence type="ECO:0000313" key="6">
    <source>
        <dbReference type="Proteomes" id="UP001055804"/>
    </source>
</evidence>
<accession>A0A9J6PG34</accession>
<dbReference type="Proteomes" id="UP001055804">
    <property type="component" value="Unassembled WGS sequence"/>
</dbReference>
<dbReference type="PANTHER" id="PTHR43537">
    <property type="entry name" value="TRANSCRIPTIONAL REGULATOR, GNTR FAMILY"/>
    <property type="match status" value="1"/>
</dbReference>
<protein>
    <submittedName>
        <fullName evidence="5">GntR family transcriptional regulator</fullName>
    </submittedName>
</protein>
<comment type="caution">
    <text evidence="5">The sequence shown here is derived from an EMBL/GenBank/DDBJ whole genome shotgun (WGS) entry which is preliminary data.</text>
</comment>
<dbReference type="AlphaFoldDB" id="A0A9J6PG34"/>
<dbReference type="RefSeq" id="WP_269332709.1">
    <property type="nucleotide sequence ID" value="NZ_JAMZFT010000002.1"/>
</dbReference>
<dbReference type="InterPro" id="IPR011711">
    <property type="entry name" value="GntR_C"/>
</dbReference>
<evidence type="ECO:0000313" key="5">
    <source>
        <dbReference type="EMBL" id="MCP1336763.1"/>
    </source>
</evidence>
<evidence type="ECO:0000256" key="2">
    <source>
        <dbReference type="ARBA" id="ARBA00023125"/>
    </source>
</evidence>
<dbReference type="InterPro" id="IPR036390">
    <property type="entry name" value="WH_DNA-bd_sf"/>
</dbReference>
<dbReference type="InterPro" id="IPR008920">
    <property type="entry name" value="TF_FadR/GntR_C"/>
</dbReference>
<dbReference type="Gene3D" id="1.20.120.530">
    <property type="entry name" value="GntR ligand-binding domain-like"/>
    <property type="match status" value="1"/>
</dbReference>
<gene>
    <name evidence="5" type="ORF">NJQ99_10120</name>
</gene>
<evidence type="ECO:0000256" key="3">
    <source>
        <dbReference type="ARBA" id="ARBA00023163"/>
    </source>
</evidence>
<dbReference type="Gene3D" id="1.10.10.10">
    <property type="entry name" value="Winged helix-like DNA-binding domain superfamily/Winged helix DNA-binding domain"/>
    <property type="match status" value="1"/>
</dbReference>
<feature type="domain" description="HTH gntR-type" evidence="4">
    <location>
        <begin position="8"/>
        <end position="75"/>
    </location>
</feature>
<evidence type="ECO:0000259" key="4">
    <source>
        <dbReference type="PROSITE" id="PS50949"/>
    </source>
</evidence>
<name>A0A9J6PG34_9PROT</name>
<dbReference type="PROSITE" id="PS50949">
    <property type="entry name" value="HTH_GNTR"/>
    <property type="match status" value="1"/>
</dbReference>
<dbReference type="Pfam" id="PF00392">
    <property type="entry name" value="GntR"/>
    <property type="match status" value="1"/>
</dbReference>
<dbReference type="SUPFAM" id="SSF46785">
    <property type="entry name" value="Winged helix' DNA-binding domain"/>
    <property type="match status" value="1"/>
</dbReference>
<dbReference type="InterPro" id="IPR000524">
    <property type="entry name" value="Tscrpt_reg_HTH_GntR"/>
</dbReference>